<feature type="non-terminal residue" evidence="7">
    <location>
        <position position="125"/>
    </location>
</feature>
<evidence type="ECO:0000256" key="4">
    <source>
        <dbReference type="ARBA" id="ARBA00022989"/>
    </source>
</evidence>
<dbReference type="PANTHER" id="PTHR30477:SF0">
    <property type="entry name" value="METAL TRANSPORT SYSTEM MEMBRANE PROTEIN TM_0125-RELATED"/>
    <property type="match status" value="1"/>
</dbReference>
<dbReference type="EMBL" id="BARW01023859">
    <property type="protein sequence ID" value="GAI88035.1"/>
    <property type="molecule type" value="Genomic_DNA"/>
</dbReference>
<proteinExistence type="inferred from homology"/>
<dbReference type="GO" id="GO:0055085">
    <property type="term" value="P:transmembrane transport"/>
    <property type="evidence" value="ECO:0007669"/>
    <property type="project" value="InterPro"/>
</dbReference>
<dbReference type="InterPro" id="IPR001626">
    <property type="entry name" value="ABC_TroCD"/>
</dbReference>
<feature type="transmembrane region" description="Helical" evidence="6">
    <location>
        <begin position="20"/>
        <end position="39"/>
    </location>
</feature>
<dbReference type="AlphaFoldDB" id="X1TKE8"/>
<sequence length="125" mass="13107">MASLADFFVALSNPLMQRALITAVIIGIIGSVIGVFVLLKGMIFLGEAIAHSAFAGAALGILLGIDPLITILIFGVTSAIGIGYVNEKKVMKDDVIIGVVFTFFMALAILLIGLMPSYSTDIFSI</sequence>
<keyword evidence="5 6" id="KW-0472">Membrane</keyword>
<feature type="transmembrane region" description="Helical" evidence="6">
    <location>
        <begin position="95"/>
        <end position="115"/>
    </location>
</feature>
<evidence type="ECO:0000256" key="3">
    <source>
        <dbReference type="ARBA" id="ARBA00022692"/>
    </source>
</evidence>
<dbReference type="GO" id="GO:0043190">
    <property type="term" value="C:ATP-binding cassette (ABC) transporter complex"/>
    <property type="evidence" value="ECO:0007669"/>
    <property type="project" value="InterPro"/>
</dbReference>
<keyword evidence="3 6" id="KW-0812">Transmembrane</keyword>
<evidence type="ECO:0008006" key="8">
    <source>
        <dbReference type="Google" id="ProtNLM"/>
    </source>
</evidence>
<dbReference type="SUPFAM" id="SSF81345">
    <property type="entry name" value="ABC transporter involved in vitamin B12 uptake, BtuC"/>
    <property type="match status" value="1"/>
</dbReference>
<evidence type="ECO:0000313" key="7">
    <source>
        <dbReference type="EMBL" id="GAI88035.1"/>
    </source>
</evidence>
<dbReference type="Pfam" id="PF00950">
    <property type="entry name" value="ABC-3"/>
    <property type="match status" value="1"/>
</dbReference>
<keyword evidence="4 6" id="KW-1133">Transmembrane helix</keyword>
<accession>X1TKE8</accession>
<protein>
    <recommendedName>
        <fullName evidence="8">Metal ABC transporter permease</fullName>
    </recommendedName>
</protein>
<comment type="similarity">
    <text evidence="2">Belongs to the ABC-3 integral membrane protein family.</text>
</comment>
<organism evidence="7">
    <name type="scientific">marine sediment metagenome</name>
    <dbReference type="NCBI Taxonomy" id="412755"/>
    <lineage>
        <taxon>unclassified sequences</taxon>
        <taxon>metagenomes</taxon>
        <taxon>ecological metagenomes</taxon>
    </lineage>
</organism>
<evidence type="ECO:0000256" key="2">
    <source>
        <dbReference type="ARBA" id="ARBA00008034"/>
    </source>
</evidence>
<dbReference type="InterPro" id="IPR037294">
    <property type="entry name" value="ABC_BtuC-like"/>
</dbReference>
<evidence type="ECO:0000256" key="6">
    <source>
        <dbReference type="SAM" id="Phobius"/>
    </source>
</evidence>
<gene>
    <name evidence="7" type="ORF">S12H4_39473</name>
</gene>
<evidence type="ECO:0000256" key="5">
    <source>
        <dbReference type="ARBA" id="ARBA00023136"/>
    </source>
</evidence>
<evidence type="ECO:0000256" key="1">
    <source>
        <dbReference type="ARBA" id="ARBA00004141"/>
    </source>
</evidence>
<name>X1TKE8_9ZZZZ</name>
<reference evidence="7" key="1">
    <citation type="journal article" date="2014" name="Front. Microbiol.">
        <title>High frequency of phylogenetically diverse reductive dehalogenase-homologous genes in deep subseafloor sedimentary metagenomes.</title>
        <authorList>
            <person name="Kawai M."/>
            <person name="Futagami T."/>
            <person name="Toyoda A."/>
            <person name="Takaki Y."/>
            <person name="Nishi S."/>
            <person name="Hori S."/>
            <person name="Arai W."/>
            <person name="Tsubouchi T."/>
            <person name="Morono Y."/>
            <person name="Uchiyama I."/>
            <person name="Ito T."/>
            <person name="Fujiyama A."/>
            <person name="Inagaki F."/>
            <person name="Takami H."/>
        </authorList>
    </citation>
    <scope>NUCLEOTIDE SEQUENCE</scope>
    <source>
        <strain evidence="7">Expedition CK06-06</strain>
    </source>
</reference>
<comment type="caution">
    <text evidence="7">The sequence shown here is derived from an EMBL/GenBank/DDBJ whole genome shotgun (WGS) entry which is preliminary data.</text>
</comment>
<comment type="subcellular location">
    <subcellularLocation>
        <location evidence="1">Membrane</location>
        <topology evidence="1">Multi-pass membrane protein</topology>
    </subcellularLocation>
</comment>
<dbReference type="PANTHER" id="PTHR30477">
    <property type="entry name" value="ABC-TRANSPORTER METAL-BINDING PROTEIN"/>
    <property type="match status" value="1"/>
</dbReference>